<gene>
    <name evidence="2" type="ORF">BG006_006950</name>
</gene>
<feature type="chain" id="PRO_5040369984" description="F-box domain-containing protein" evidence="1">
    <location>
        <begin position="21"/>
        <end position="450"/>
    </location>
</feature>
<name>A0A9P5SHU3_9FUNG</name>
<accession>A0A9P5SHU3</accession>
<evidence type="ECO:0000313" key="3">
    <source>
        <dbReference type="Proteomes" id="UP000696485"/>
    </source>
</evidence>
<keyword evidence="1" id="KW-0732">Signal</keyword>
<evidence type="ECO:0008006" key="4">
    <source>
        <dbReference type="Google" id="ProtNLM"/>
    </source>
</evidence>
<proteinExistence type="predicted"/>
<dbReference type="Gene3D" id="3.80.10.10">
    <property type="entry name" value="Ribonuclease Inhibitor"/>
    <property type="match status" value="1"/>
</dbReference>
<evidence type="ECO:0000313" key="2">
    <source>
        <dbReference type="EMBL" id="KAF9330067.1"/>
    </source>
</evidence>
<dbReference type="Proteomes" id="UP000696485">
    <property type="component" value="Unassembled WGS sequence"/>
</dbReference>
<keyword evidence="3" id="KW-1185">Reference proteome</keyword>
<organism evidence="2 3">
    <name type="scientific">Podila minutissima</name>
    <dbReference type="NCBI Taxonomy" id="64525"/>
    <lineage>
        <taxon>Eukaryota</taxon>
        <taxon>Fungi</taxon>
        <taxon>Fungi incertae sedis</taxon>
        <taxon>Mucoromycota</taxon>
        <taxon>Mortierellomycotina</taxon>
        <taxon>Mortierellomycetes</taxon>
        <taxon>Mortierellales</taxon>
        <taxon>Mortierellaceae</taxon>
        <taxon>Podila</taxon>
    </lineage>
</organism>
<dbReference type="AlphaFoldDB" id="A0A9P5SHU3"/>
<comment type="caution">
    <text evidence="2">The sequence shown here is derived from an EMBL/GenBank/DDBJ whole genome shotgun (WGS) entry which is preliminary data.</text>
</comment>
<protein>
    <recommendedName>
        <fullName evidence="4">F-box domain-containing protein</fullName>
    </recommendedName>
</protein>
<dbReference type="EMBL" id="JAAAUY010000425">
    <property type="protein sequence ID" value="KAF9330067.1"/>
    <property type="molecule type" value="Genomic_DNA"/>
</dbReference>
<sequence length="450" mass="51393">MITSFLTIAEIRALVCVCRAWNEFWIPSLYQSIHVTNYKRTRVYPKVGKFGHHVQTLRMVNTKIQGALYLIDHLPHLRRLSLGELLLSSSEVEEVLSVVPDRLSYLDIALRSTCKDAREVPWIPESVFQSITRLQSLQSLIFGAVGMTLHVNDILNILKACPRLLSLELKNLKVLYLHPNRIVDQESADSTDPPAHVALKISDQDIAGLYVGRQLEVLKIYNGYISDIALLRILGVDLVPLHSGSNFVSTERYTLGTRQHSLVHLHVDYCYSLTHRSAARILQDCDRLLTVELDRTNIATIELFEDTNVWPCASSIQSLSLDIKPVEFESKYYFNHHLALHDGVPVLFAKEQRRIRDRLQSLVNLRQLKLTGYPIDFTVVEDMSFAKRLETARVELMARVAYVQVESQMAGLVSSASEWEKKQPEGWCCTFWRGNASRPSTFSLDYSRKQ</sequence>
<dbReference type="InterPro" id="IPR032675">
    <property type="entry name" value="LRR_dom_sf"/>
</dbReference>
<dbReference type="SUPFAM" id="SSF52047">
    <property type="entry name" value="RNI-like"/>
    <property type="match status" value="1"/>
</dbReference>
<evidence type="ECO:0000256" key="1">
    <source>
        <dbReference type="SAM" id="SignalP"/>
    </source>
</evidence>
<feature type="signal peptide" evidence="1">
    <location>
        <begin position="1"/>
        <end position="20"/>
    </location>
</feature>
<reference evidence="2" key="1">
    <citation type="journal article" date="2020" name="Fungal Divers.">
        <title>Resolving the Mortierellaceae phylogeny through synthesis of multi-gene phylogenetics and phylogenomics.</title>
        <authorList>
            <person name="Vandepol N."/>
            <person name="Liber J."/>
            <person name="Desiro A."/>
            <person name="Na H."/>
            <person name="Kennedy M."/>
            <person name="Barry K."/>
            <person name="Grigoriev I.V."/>
            <person name="Miller A.N."/>
            <person name="O'Donnell K."/>
            <person name="Stajich J.E."/>
            <person name="Bonito G."/>
        </authorList>
    </citation>
    <scope>NUCLEOTIDE SEQUENCE</scope>
    <source>
        <strain evidence="2">NVP1</strain>
    </source>
</reference>